<keyword evidence="9 11" id="KW-0472">Membrane</keyword>
<feature type="transmembrane region" description="Helical" evidence="11">
    <location>
        <begin position="273"/>
        <end position="299"/>
    </location>
</feature>
<dbReference type="GO" id="GO:0019841">
    <property type="term" value="F:retinol binding"/>
    <property type="evidence" value="ECO:0007669"/>
    <property type="project" value="UniProtKB-KW"/>
</dbReference>
<evidence type="ECO:0000256" key="9">
    <source>
        <dbReference type="ARBA" id="ARBA00023136"/>
    </source>
</evidence>
<name>A0ABD3W2G9_SINWO</name>
<gene>
    <name evidence="12" type="ORF">ACJMK2_040911</name>
</gene>
<feature type="transmembrane region" description="Helical" evidence="11">
    <location>
        <begin position="426"/>
        <end position="448"/>
    </location>
</feature>
<dbReference type="GO" id="GO:0016918">
    <property type="term" value="F:retinal binding"/>
    <property type="evidence" value="ECO:0007669"/>
    <property type="project" value="UniProtKB-KW"/>
</dbReference>
<dbReference type="AlphaFoldDB" id="A0ABD3W2G9"/>
<keyword evidence="6" id="KW-0845">Vitamin A</keyword>
<evidence type="ECO:0000256" key="2">
    <source>
        <dbReference type="ARBA" id="ARBA00014411"/>
    </source>
</evidence>
<evidence type="ECO:0000256" key="3">
    <source>
        <dbReference type="ARBA" id="ARBA00022448"/>
    </source>
</evidence>
<evidence type="ECO:0000313" key="13">
    <source>
        <dbReference type="Proteomes" id="UP001634394"/>
    </source>
</evidence>
<keyword evidence="3" id="KW-0813">Transport</keyword>
<feature type="transmembrane region" description="Helical" evidence="11">
    <location>
        <begin position="639"/>
        <end position="659"/>
    </location>
</feature>
<feature type="transmembrane region" description="Helical" evidence="11">
    <location>
        <begin position="382"/>
        <end position="406"/>
    </location>
</feature>
<keyword evidence="7 11" id="KW-1133">Transmembrane helix</keyword>
<feature type="transmembrane region" description="Helical" evidence="11">
    <location>
        <begin position="80"/>
        <end position="98"/>
    </location>
</feature>
<evidence type="ECO:0000256" key="1">
    <source>
        <dbReference type="ARBA" id="ARBA00004651"/>
    </source>
</evidence>
<sequence>MALSDICLSLYREVQVNSGFYLYTKNIHWFLIFAVPFAFAWCFLERRKSFKKNILGGRPALYSVINLLDGGIRDRWGTSFILGAMTTLIYILTFGELVASNLPIWSRVLMVYVQALEATFLALPFFVCLTTRFRLLGGVIGLCYAIGWAVFSLYNVAVPLKCFVEVREIVSGLGENSDISEYKAIIDVGLTISILQELPGQVCFICIVGKFITRIYYCIKTGEYVRQNENEISVTNCKLYVKYLMAPDHTKTTQTTREKYLKRFFHKLPGFTYSIPIFSIAFMMAILLYQIILLELLLVDILRKRLHRFPDYLSQVLQGCNVASSIVTGIYCLSVIYSLLMNYKRHMLMLYKGERRFLPQGIEKEKPEAHLVRSTQYMGYQILGMISGTAICFICIFVPLSILCIVFKLVEELHAVPQLLEQFEVLVYPVTALIILRVQTFIVGKFLLQERLNPTDPHRPLAIDNRKAHDLFKFFMLFVNLSIGILVFLMRLINNIFLGIFLIPRMDRSLFPMGFEKNDQCYMSYVGMLMVDFTHNNPVMRMFCSLLLKTAAEKHDQRRIVHITAQNALYGEMGMLSFPRQYQGQSRARTKWLLAYTLIKNPSIAGTRKHALPEIVLMEASDAGVNVLDRVQHSIISTLFAYIGMAIVLMTIVFIYFGFETIFKKISNLDWLAIFESLWKNLLL</sequence>
<keyword evidence="10" id="KW-0675">Receptor</keyword>
<feature type="transmembrane region" description="Helical" evidence="11">
    <location>
        <begin position="474"/>
        <end position="503"/>
    </location>
</feature>
<reference evidence="12 13" key="1">
    <citation type="submission" date="2024-11" db="EMBL/GenBank/DDBJ databases">
        <title>Chromosome-level genome assembly of the freshwater bivalve Anodonta woodiana.</title>
        <authorList>
            <person name="Chen X."/>
        </authorList>
    </citation>
    <scope>NUCLEOTIDE SEQUENCE [LARGE SCALE GENOMIC DNA]</scope>
    <source>
        <strain evidence="12">MN2024</strain>
        <tissue evidence="12">Gills</tissue>
    </source>
</reference>
<feature type="transmembrane region" description="Helical" evidence="11">
    <location>
        <begin position="320"/>
        <end position="340"/>
    </location>
</feature>
<accession>A0ABD3W2G9</accession>
<evidence type="ECO:0000256" key="11">
    <source>
        <dbReference type="SAM" id="Phobius"/>
    </source>
</evidence>
<comment type="caution">
    <text evidence="12">The sequence shown here is derived from an EMBL/GenBank/DDBJ whole genome shotgun (WGS) entry which is preliminary data.</text>
</comment>
<dbReference type="PANTHER" id="PTHR21444">
    <property type="entry name" value="COILED-COIL DOMAIN-CONTAINING PROTEIN 180"/>
    <property type="match status" value="1"/>
</dbReference>
<dbReference type="Proteomes" id="UP001634394">
    <property type="component" value="Unassembled WGS sequence"/>
</dbReference>
<feature type="transmembrane region" description="Helical" evidence="11">
    <location>
        <begin position="104"/>
        <end position="128"/>
    </location>
</feature>
<comment type="subcellular location">
    <subcellularLocation>
        <location evidence="1">Cell membrane</location>
        <topology evidence="1">Multi-pass membrane protein</topology>
    </subcellularLocation>
</comment>
<evidence type="ECO:0000256" key="4">
    <source>
        <dbReference type="ARBA" id="ARBA00022475"/>
    </source>
</evidence>
<feature type="transmembrane region" description="Helical" evidence="11">
    <location>
        <begin position="27"/>
        <end position="44"/>
    </location>
</feature>
<dbReference type="PANTHER" id="PTHR21444:SF16">
    <property type="entry name" value="RECEPTOR FOR RETINOL UPTAKE STRA6"/>
    <property type="match status" value="1"/>
</dbReference>
<keyword evidence="8" id="KW-0683">Retinol-binding</keyword>
<evidence type="ECO:0000256" key="8">
    <source>
        <dbReference type="ARBA" id="ARBA00023072"/>
    </source>
</evidence>
<evidence type="ECO:0000256" key="6">
    <source>
        <dbReference type="ARBA" id="ARBA00022893"/>
    </source>
</evidence>
<evidence type="ECO:0000313" key="12">
    <source>
        <dbReference type="EMBL" id="KAL3868074.1"/>
    </source>
</evidence>
<evidence type="ECO:0000256" key="5">
    <source>
        <dbReference type="ARBA" id="ARBA00022692"/>
    </source>
</evidence>
<proteinExistence type="predicted"/>
<evidence type="ECO:0000256" key="10">
    <source>
        <dbReference type="ARBA" id="ARBA00023170"/>
    </source>
</evidence>
<dbReference type="InterPro" id="IPR026612">
    <property type="entry name" value="STRA6-like"/>
</dbReference>
<feature type="transmembrane region" description="Helical" evidence="11">
    <location>
        <begin position="135"/>
        <end position="154"/>
    </location>
</feature>
<dbReference type="GO" id="GO:0005886">
    <property type="term" value="C:plasma membrane"/>
    <property type="evidence" value="ECO:0007669"/>
    <property type="project" value="UniProtKB-SubCell"/>
</dbReference>
<protein>
    <recommendedName>
        <fullName evidence="2">Receptor for retinol uptake STRA6</fullName>
    </recommendedName>
</protein>
<evidence type="ECO:0000256" key="7">
    <source>
        <dbReference type="ARBA" id="ARBA00022989"/>
    </source>
</evidence>
<dbReference type="Pfam" id="PF14752">
    <property type="entry name" value="RBP_receptor"/>
    <property type="match status" value="2"/>
</dbReference>
<keyword evidence="13" id="KW-1185">Reference proteome</keyword>
<dbReference type="EMBL" id="JBJQND010000008">
    <property type="protein sequence ID" value="KAL3868074.1"/>
    <property type="molecule type" value="Genomic_DNA"/>
</dbReference>
<organism evidence="12 13">
    <name type="scientific">Sinanodonta woodiana</name>
    <name type="common">Chinese pond mussel</name>
    <name type="synonym">Anodonta woodiana</name>
    <dbReference type="NCBI Taxonomy" id="1069815"/>
    <lineage>
        <taxon>Eukaryota</taxon>
        <taxon>Metazoa</taxon>
        <taxon>Spiralia</taxon>
        <taxon>Lophotrochozoa</taxon>
        <taxon>Mollusca</taxon>
        <taxon>Bivalvia</taxon>
        <taxon>Autobranchia</taxon>
        <taxon>Heteroconchia</taxon>
        <taxon>Palaeoheterodonta</taxon>
        <taxon>Unionida</taxon>
        <taxon>Unionoidea</taxon>
        <taxon>Unionidae</taxon>
        <taxon>Unioninae</taxon>
        <taxon>Sinanodonta</taxon>
    </lineage>
</organism>
<keyword evidence="5 11" id="KW-0812">Transmembrane</keyword>
<keyword evidence="4" id="KW-1003">Cell membrane</keyword>